<feature type="domain" description="Beta-lactamase-related" evidence="2">
    <location>
        <begin position="44"/>
        <end position="345"/>
    </location>
</feature>
<dbReference type="RefSeq" id="WP_135995947.1">
    <property type="nucleotide sequence ID" value="NZ_CP071057.1"/>
</dbReference>
<evidence type="ECO:0000256" key="1">
    <source>
        <dbReference type="SAM" id="SignalP"/>
    </source>
</evidence>
<dbReference type="Pfam" id="PF00144">
    <property type="entry name" value="Beta-lactamase"/>
    <property type="match status" value="1"/>
</dbReference>
<sequence length="557" mass="59059">MKTIALSAALLALAPGVALAQNAPSETWRADAARLLDEAYPADGPGAAVIVTHGGETVFAAGQGLADLETGREITPDTVFRLGSITKQFAAALILQLAEEGALSLDDTVSDHLPDFPEPGASATVRQLLNHTVGIQSYTNIPGWMVEENTNRPYTTDEMIAVFADLPAPSAPGEAWAYNNSGYVLVGAVIEAVTGKPWHEAVAERFAEPLGLDTLRYGEEEDEIAAMAEGYTRGEDGVRPAQRIHMSVPHAAGALVGSVEDVAAWSHALHGGEIIGEVSYAQMIAPTELPGGEVVDYGFGIAPTEVRGRDAVGHGGGIFGFSTDSIYVPEADLFVAVFANSDSPQTGPGVMMRRLAGLALGDPYPSFEAADIPAEAFEAMFGVYTIEGEAGTRQFFARDGQLYTLRSGGSRSEVFPADGDRFFYGPDSLTWFRIERAGDGAHVMLMHQSGAVEAERAVRTGPVPDEPETVDVAWETLERYLGQYALGGAVVTIAPGEDGSLTTQLTGQPALPIRALSETEFSVEGVDARIVFTLEDGRVPALTIHQAGREMRAEHME</sequence>
<dbReference type="GO" id="GO:0016787">
    <property type="term" value="F:hydrolase activity"/>
    <property type="evidence" value="ECO:0007669"/>
    <property type="project" value="UniProtKB-KW"/>
</dbReference>
<evidence type="ECO:0000259" key="2">
    <source>
        <dbReference type="Pfam" id="PF00144"/>
    </source>
</evidence>
<dbReference type="InterPro" id="IPR001466">
    <property type="entry name" value="Beta-lactam-related"/>
</dbReference>
<comment type="caution">
    <text evidence="3">The sequence shown here is derived from an EMBL/GenBank/DDBJ whole genome shotgun (WGS) entry which is preliminary data.</text>
</comment>
<proteinExistence type="predicted"/>
<dbReference type="InterPro" id="IPR012338">
    <property type="entry name" value="Beta-lactam/transpept-like"/>
</dbReference>
<dbReference type="SUPFAM" id="SSF56601">
    <property type="entry name" value="beta-lactamase/transpeptidase-like"/>
    <property type="match status" value="1"/>
</dbReference>
<dbReference type="InterPro" id="IPR050491">
    <property type="entry name" value="AmpC-like"/>
</dbReference>
<gene>
    <name evidence="3" type="ORF">E5163_09675</name>
</gene>
<dbReference type="AlphaFoldDB" id="A0A4S2GZ54"/>
<keyword evidence="3" id="KW-0378">Hydrolase</keyword>
<name>A0A4S2GZ54_9PROT</name>
<dbReference type="EMBL" id="SRXW01000003">
    <property type="protein sequence ID" value="TGY88102.1"/>
    <property type="molecule type" value="Genomic_DNA"/>
</dbReference>
<feature type="chain" id="PRO_5020432929" evidence="1">
    <location>
        <begin position="21"/>
        <end position="557"/>
    </location>
</feature>
<keyword evidence="1" id="KW-0732">Signal</keyword>
<accession>A0A4S2GZ54</accession>
<protein>
    <submittedName>
        <fullName evidence="3">Class A beta-lactamase-related serine hydrolase</fullName>
    </submittedName>
</protein>
<dbReference type="PANTHER" id="PTHR46825">
    <property type="entry name" value="D-ALANYL-D-ALANINE-CARBOXYPEPTIDASE/ENDOPEPTIDASE AMPH"/>
    <property type="match status" value="1"/>
</dbReference>
<keyword evidence="4" id="KW-1185">Reference proteome</keyword>
<evidence type="ECO:0000313" key="3">
    <source>
        <dbReference type="EMBL" id="TGY88102.1"/>
    </source>
</evidence>
<evidence type="ECO:0000313" key="4">
    <source>
        <dbReference type="Proteomes" id="UP000308054"/>
    </source>
</evidence>
<dbReference type="Proteomes" id="UP000308054">
    <property type="component" value="Unassembled WGS sequence"/>
</dbReference>
<reference evidence="3 4" key="1">
    <citation type="journal article" date="2017" name="Int. J. Syst. Evol. Microbiol.">
        <title>Marinicauda algicola sp. nov., isolated from a marine red alga Rhodosorus marinus.</title>
        <authorList>
            <person name="Jeong S.E."/>
            <person name="Jeon S.H."/>
            <person name="Chun B.H."/>
            <person name="Kim D.W."/>
            <person name="Jeon C.O."/>
        </authorList>
    </citation>
    <scope>NUCLEOTIDE SEQUENCE [LARGE SCALE GENOMIC DNA]</scope>
    <source>
        <strain evidence="3 4">JCM 31718</strain>
    </source>
</reference>
<dbReference type="PANTHER" id="PTHR46825:SF9">
    <property type="entry name" value="BETA-LACTAMASE-RELATED DOMAIN-CONTAINING PROTEIN"/>
    <property type="match status" value="1"/>
</dbReference>
<dbReference type="Gene3D" id="3.40.710.10">
    <property type="entry name" value="DD-peptidase/beta-lactamase superfamily"/>
    <property type="match status" value="1"/>
</dbReference>
<organism evidence="3 4">
    <name type="scientific">Marinicauda algicola</name>
    <dbReference type="NCBI Taxonomy" id="2029849"/>
    <lineage>
        <taxon>Bacteria</taxon>
        <taxon>Pseudomonadati</taxon>
        <taxon>Pseudomonadota</taxon>
        <taxon>Alphaproteobacteria</taxon>
        <taxon>Maricaulales</taxon>
        <taxon>Maricaulaceae</taxon>
        <taxon>Marinicauda</taxon>
    </lineage>
</organism>
<feature type="signal peptide" evidence="1">
    <location>
        <begin position="1"/>
        <end position="20"/>
    </location>
</feature>
<dbReference type="OrthoDB" id="7631522at2"/>